<proteinExistence type="predicted"/>
<dbReference type="InterPro" id="IPR000843">
    <property type="entry name" value="HTH_LacI"/>
</dbReference>
<dbReference type="Gene3D" id="1.10.260.40">
    <property type="entry name" value="lambda repressor-like DNA-binding domains"/>
    <property type="match status" value="1"/>
</dbReference>
<dbReference type="CDD" id="cd06270">
    <property type="entry name" value="PBP1_GalS-like"/>
    <property type="match status" value="1"/>
</dbReference>
<dbReference type="Proteomes" id="UP000235828">
    <property type="component" value="Chromosome B"/>
</dbReference>
<dbReference type="PROSITE" id="PS00356">
    <property type="entry name" value="HTH_LACI_1"/>
    <property type="match status" value="1"/>
</dbReference>
<keyword evidence="1" id="KW-0805">Transcription regulation</keyword>
<accession>A0A2N8ZKZ7</accession>
<dbReference type="RefSeq" id="WP_102524779.1">
    <property type="nucleotide sequence ID" value="NZ_LT960612.1"/>
</dbReference>
<sequence>MATIKDVAREAGVSVATVSRVINKSPKASVKSIESVSRAMKLLGYRPNANARALVSQSTNTVGVLVSDVSDPFFGTMVKSVDEVAHSQGKHILIGNGYHDENDERSAIELLINSRCEALIIHSKALSDEELIAYANEVKGLVLVNRHIPELAHRCISLDNYRGAYLATEYLIRNGHRQIACIGSSHKIEDADERIAGYLAALKDNDISLSSSYIEYGEPNSEGGEAAMTNLLTKSLPITGIVAYNDNIAAGALSIMEENGIKVPSQMSIIGFDDGLIARYVHPKLTTIRYPIKMMAEKAANLALALAQGNPPEPEPMIFSPTLVRRVSVDKCPTS</sequence>
<dbReference type="GO" id="GO:0003700">
    <property type="term" value="F:DNA-binding transcription factor activity"/>
    <property type="evidence" value="ECO:0007669"/>
    <property type="project" value="TreeGrafter"/>
</dbReference>
<dbReference type="InterPro" id="IPR046335">
    <property type="entry name" value="LacI/GalR-like_sensor"/>
</dbReference>
<dbReference type="PANTHER" id="PTHR30146:SF98">
    <property type="entry name" value="HTH-TYPE TRANSCRIPTIONAL REGULATOR GALR"/>
    <property type="match status" value="1"/>
</dbReference>
<evidence type="ECO:0000313" key="6">
    <source>
        <dbReference type="Proteomes" id="UP000235828"/>
    </source>
</evidence>
<dbReference type="OrthoDB" id="9798934at2"/>
<keyword evidence="6" id="KW-1185">Reference proteome</keyword>
<evidence type="ECO:0000259" key="4">
    <source>
        <dbReference type="PROSITE" id="PS50932"/>
    </source>
</evidence>
<evidence type="ECO:0000256" key="3">
    <source>
        <dbReference type="ARBA" id="ARBA00023163"/>
    </source>
</evidence>
<dbReference type="PANTHER" id="PTHR30146">
    <property type="entry name" value="LACI-RELATED TRANSCRIPTIONAL REPRESSOR"/>
    <property type="match status" value="1"/>
</dbReference>
<dbReference type="CDD" id="cd01392">
    <property type="entry name" value="HTH_LacI"/>
    <property type="match status" value="1"/>
</dbReference>
<dbReference type="EMBL" id="LT960612">
    <property type="protein sequence ID" value="SON52562.1"/>
    <property type="molecule type" value="Genomic_DNA"/>
</dbReference>
<dbReference type="Pfam" id="PF13377">
    <property type="entry name" value="Peripla_BP_3"/>
    <property type="match status" value="1"/>
</dbReference>
<dbReference type="GO" id="GO:0000976">
    <property type="term" value="F:transcription cis-regulatory region binding"/>
    <property type="evidence" value="ECO:0007669"/>
    <property type="project" value="TreeGrafter"/>
</dbReference>
<dbReference type="Gene3D" id="3.40.50.2300">
    <property type="match status" value="2"/>
</dbReference>
<name>A0A2N8ZKZ7_9VIBR</name>
<keyword evidence="2 5" id="KW-0238">DNA-binding</keyword>
<dbReference type="PRINTS" id="PR00036">
    <property type="entry name" value="HTHLACI"/>
</dbReference>
<protein>
    <submittedName>
        <fullName evidence="5">DNA-binding transcriptional repressor</fullName>
    </submittedName>
</protein>
<reference evidence="5 6" key="1">
    <citation type="submission" date="2017-10" db="EMBL/GenBank/DDBJ databases">
        <authorList>
            <person name="Banno H."/>
            <person name="Chua N.-H."/>
        </authorList>
    </citation>
    <scope>NUCLEOTIDE SEQUENCE [LARGE SCALE GENOMIC DNA]</scope>
    <source>
        <strain evidence="5">Vibrio tapetis CECT4600</strain>
    </source>
</reference>
<dbReference type="InterPro" id="IPR010982">
    <property type="entry name" value="Lambda_DNA-bd_dom_sf"/>
</dbReference>
<feature type="domain" description="HTH lacI-type" evidence="4">
    <location>
        <begin position="2"/>
        <end position="56"/>
    </location>
</feature>
<organism evidence="5 6">
    <name type="scientific">Vibrio tapetis subsp. tapetis</name>
    <dbReference type="NCBI Taxonomy" id="1671868"/>
    <lineage>
        <taxon>Bacteria</taxon>
        <taxon>Pseudomonadati</taxon>
        <taxon>Pseudomonadota</taxon>
        <taxon>Gammaproteobacteria</taxon>
        <taxon>Vibrionales</taxon>
        <taxon>Vibrionaceae</taxon>
        <taxon>Vibrio</taxon>
    </lineage>
</organism>
<dbReference type="SMART" id="SM00354">
    <property type="entry name" value="HTH_LACI"/>
    <property type="match status" value="1"/>
</dbReference>
<evidence type="ECO:0000313" key="5">
    <source>
        <dbReference type="EMBL" id="SON52562.1"/>
    </source>
</evidence>
<evidence type="ECO:0000256" key="2">
    <source>
        <dbReference type="ARBA" id="ARBA00023125"/>
    </source>
</evidence>
<dbReference type="AlphaFoldDB" id="A0A2N8ZKZ7"/>
<evidence type="ECO:0000256" key="1">
    <source>
        <dbReference type="ARBA" id="ARBA00023015"/>
    </source>
</evidence>
<dbReference type="PROSITE" id="PS50932">
    <property type="entry name" value="HTH_LACI_2"/>
    <property type="match status" value="1"/>
</dbReference>
<dbReference type="InterPro" id="IPR028082">
    <property type="entry name" value="Peripla_BP_I"/>
</dbReference>
<dbReference type="SUPFAM" id="SSF53822">
    <property type="entry name" value="Periplasmic binding protein-like I"/>
    <property type="match status" value="1"/>
</dbReference>
<gene>
    <name evidence="5" type="primary">galR</name>
    <name evidence="5" type="ORF">VTAP4600_B0951</name>
</gene>
<dbReference type="KEGG" id="vta:B0951"/>
<dbReference type="Pfam" id="PF00356">
    <property type="entry name" value="LacI"/>
    <property type="match status" value="1"/>
</dbReference>
<keyword evidence="3" id="KW-0804">Transcription</keyword>
<dbReference type="SUPFAM" id="SSF47413">
    <property type="entry name" value="lambda repressor-like DNA-binding domains"/>
    <property type="match status" value="1"/>
</dbReference>